<dbReference type="Gene3D" id="2.40.440.10">
    <property type="entry name" value="L,D-transpeptidase catalytic domain-like"/>
    <property type="match status" value="1"/>
</dbReference>
<dbReference type="InterPro" id="IPR005490">
    <property type="entry name" value="LD_TPept_cat_dom"/>
</dbReference>
<feature type="domain" description="L,D-TPase catalytic" evidence="8">
    <location>
        <begin position="1"/>
        <end position="113"/>
    </location>
</feature>
<gene>
    <name evidence="9" type="ORF">ENJ74_00135</name>
</gene>
<sequence>ISLREKGADGAAYAIDRDGVVWWAAPISSGAKGHETPSGVFKVLRKVRYHMSKAHPDPSGKNNMDFSLFFTNQGHALHLGNTNAMSHGCIHVGEKGAATMFKWANAKTWVVVTREHYLPFVYYDLVKAGYRVTKRTPQYIKNYLKTMVPIKPHMDDRPPERNITEEKDVF</sequence>
<dbReference type="AlphaFoldDB" id="A0A7V2WKX5"/>
<dbReference type="SUPFAM" id="SSF141523">
    <property type="entry name" value="L,D-transpeptidase catalytic domain-like"/>
    <property type="match status" value="1"/>
</dbReference>
<dbReference type="GO" id="GO:0071555">
    <property type="term" value="P:cell wall organization"/>
    <property type="evidence" value="ECO:0007669"/>
    <property type="project" value="UniProtKB-UniRule"/>
</dbReference>
<keyword evidence="4 7" id="KW-0133">Cell shape</keyword>
<feature type="active site" description="Proton donor/acceptor" evidence="7">
    <location>
        <position position="78"/>
    </location>
</feature>
<evidence type="ECO:0000256" key="3">
    <source>
        <dbReference type="ARBA" id="ARBA00022679"/>
    </source>
</evidence>
<name>A0A7V2WKX5_9BACT</name>
<dbReference type="GO" id="GO:0016740">
    <property type="term" value="F:transferase activity"/>
    <property type="evidence" value="ECO:0007669"/>
    <property type="project" value="UniProtKB-KW"/>
</dbReference>
<dbReference type="GO" id="GO:0071972">
    <property type="term" value="F:peptidoglycan L,D-transpeptidase activity"/>
    <property type="evidence" value="ECO:0007669"/>
    <property type="project" value="TreeGrafter"/>
</dbReference>
<proteinExistence type="inferred from homology"/>
<feature type="active site" description="Nucleophile" evidence="7">
    <location>
        <position position="89"/>
    </location>
</feature>
<dbReference type="InterPro" id="IPR050979">
    <property type="entry name" value="LD-transpeptidase"/>
</dbReference>
<dbReference type="Proteomes" id="UP000885722">
    <property type="component" value="Unassembled WGS sequence"/>
</dbReference>
<evidence type="ECO:0000256" key="7">
    <source>
        <dbReference type="PROSITE-ProRule" id="PRU01373"/>
    </source>
</evidence>
<evidence type="ECO:0000313" key="9">
    <source>
        <dbReference type="EMBL" id="HFC03255.1"/>
    </source>
</evidence>
<evidence type="ECO:0000256" key="6">
    <source>
        <dbReference type="ARBA" id="ARBA00023316"/>
    </source>
</evidence>
<comment type="caution">
    <text evidence="9">The sequence shown here is derived from an EMBL/GenBank/DDBJ whole genome shotgun (WGS) entry which is preliminary data.</text>
</comment>
<protein>
    <submittedName>
        <fullName evidence="9">L,D-transpeptidase</fullName>
    </submittedName>
</protein>
<dbReference type="GO" id="GO:0018104">
    <property type="term" value="P:peptidoglycan-protein cross-linking"/>
    <property type="evidence" value="ECO:0007669"/>
    <property type="project" value="TreeGrafter"/>
</dbReference>
<evidence type="ECO:0000259" key="8">
    <source>
        <dbReference type="PROSITE" id="PS52029"/>
    </source>
</evidence>
<dbReference type="EMBL" id="DRNO01000007">
    <property type="protein sequence ID" value="HFC03255.1"/>
    <property type="molecule type" value="Genomic_DNA"/>
</dbReference>
<dbReference type="GO" id="GO:0008360">
    <property type="term" value="P:regulation of cell shape"/>
    <property type="evidence" value="ECO:0007669"/>
    <property type="project" value="UniProtKB-UniRule"/>
</dbReference>
<dbReference type="InterPro" id="IPR038063">
    <property type="entry name" value="Transpep_catalytic_dom"/>
</dbReference>
<evidence type="ECO:0000256" key="1">
    <source>
        <dbReference type="ARBA" id="ARBA00004752"/>
    </source>
</evidence>
<accession>A0A7V2WKX5</accession>
<evidence type="ECO:0000256" key="2">
    <source>
        <dbReference type="ARBA" id="ARBA00005992"/>
    </source>
</evidence>
<feature type="non-terminal residue" evidence="9">
    <location>
        <position position="1"/>
    </location>
</feature>
<dbReference type="UniPathway" id="UPA00219"/>
<evidence type="ECO:0000256" key="5">
    <source>
        <dbReference type="ARBA" id="ARBA00022984"/>
    </source>
</evidence>
<comment type="similarity">
    <text evidence="2">Belongs to the YkuD family.</text>
</comment>
<keyword evidence="5 7" id="KW-0573">Peptidoglycan synthesis</keyword>
<keyword evidence="3" id="KW-0808">Transferase</keyword>
<dbReference type="GO" id="GO:0005576">
    <property type="term" value="C:extracellular region"/>
    <property type="evidence" value="ECO:0007669"/>
    <property type="project" value="TreeGrafter"/>
</dbReference>
<keyword evidence="6 7" id="KW-0961">Cell wall biogenesis/degradation</keyword>
<dbReference type="CDD" id="cd16913">
    <property type="entry name" value="YkuD_like"/>
    <property type="match status" value="1"/>
</dbReference>
<dbReference type="PANTHER" id="PTHR30582">
    <property type="entry name" value="L,D-TRANSPEPTIDASE"/>
    <property type="match status" value="1"/>
</dbReference>
<organism evidence="9">
    <name type="scientific">Nitratifractor salsuginis</name>
    <dbReference type="NCBI Taxonomy" id="269261"/>
    <lineage>
        <taxon>Bacteria</taxon>
        <taxon>Pseudomonadati</taxon>
        <taxon>Campylobacterota</taxon>
        <taxon>Epsilonproteobacteria</taxon>
        <taxon>Campylobacterales</taxon>
        <taxon>Sulfurovaceae</taxon>
        <taxon>Nitratifractor</taxon>
    </lineage>
</organism>
<comment type="pathway">
    <text evidence="1 7">Cell wall biogenesis; peptidoglycan biosynthesis.</text>
</comment>
<dbReference type="PANTHER" id="PTHR30582:SF2">
    <property type="entry name" value="L,D-TRANSPEPTIDASE YCIB-RELATED"/>
    <property type="match status" value="1"/>
</dbReference>
<dbReference type="PROSITE" id="PS52029">
    <property type="entry name" value="LD_TPASE"/>
    <property type="match status" value="1"/>
</dbReference>
<reference evidence="9" key="1">
    <citation type="journal article" date="2020" name="mSystems">
        <title>Genome- and Community-Level Interaction Insights into Carbon Utilization and Element Cycling Functions of Hydrothermarchaeota in Hydrothermal Sediment.</title>
        <authorList>
            <person name="Zhou Z."/>
            <person name="Liu Y."/>
            <person name="Xu W."/>
            <person name="Pan J."/>
            <person name="Luo Z.H."/>
            <person name="Li M."/>
        </authorList>
    </citation>
    <scope>NUCLEOTIDE SEQUENCE [LARGE SCALE GENOMIC DNA]</scope>
    <source>
        <strain evidence="9">HyVt-513</strain>
    </source>
</reference>
<evidence type="ECO:0000256" key="4">
    <source>
        <dbReference type="ARBA" id="ARBA00022960"/>
    </source>
</evidence>
<dbReference type="Pfam" id="PF03734">
    <property type="entry name" value="YkuD"/>
    <property type="match status" value="1"/>
</dbReference>